<evidence type="ECO:0000259" key="2">
    <source>
        <dbReference type="Pfam" id="PF00082"/>
    </source>
</evidence>
<dbReference type="InterPro" id="IPR036852">
    <property type="entry name" value="Peptidase_S8/S53_dom_sf"/>
</dbReference>
<evidence type="ECO:0000256" key="1">
    <source>
        <dbReference type="SAM" id="MobiDB-lite"/>
    </source>
</evidence>
<name>A0A9Q8T4R5_9PEZI</name>
<dbReference type="SUPFAM" id="SSF52743">
    <property type="entry name" value="Subtilisin-like"/>
    <property type="match status" value="1"/>
</dbReference>
<dbReference type="GeneID" id="73348475"/>
<dbReference type="GO" id="GO:0006508">
    <property type="term" value="P:proteolysis"/>
    <property type="evidence" value="ECO:0007669"/>
    <property type="project" value="InterPro"/>
</dbReference>
<keyword evidence="4" id="KW-1185">Reference proteome</keyword>
<evidence type="ECO:0000313" key="3">
    <source>
        <dbReference type="EMBL" id="UQC89010.1"/>
    </source>
</evidence>
<dbReference type="AlphaFoldDB" id="A0A9Q8T4R5"/>
<feature type="domain" description="Peptidase S8/S53" evidence="2">
    <location>
        <begin position="699"/>
        <end position="837"/>
    </location>
</feature>
<proteinExistence type="predicted"/>
<evidence type="ECO:0000313" key="4">
    <source>
        <dbReference type="Proteomes" id="UP000830671"/>
    </source>
</evidence>
<dbReference type="KEGG" id="clup:CLUP02_14537"/>
<feature type="region of interest" description="Disordered" evidence="1">
    <location>
        <begin position="1"/>
        <end position="21"/>
    </location>
</feature>
<dbReference type="RefSeq" id="XP_049150611.1">
    <property type="nucleotide sequence ID" value="XM_049293465.1"/>
</dbReference>
<dbReference type="GO" id="GO:0004252">
    <property type="term" value="F:serine-type endopeptidase activity"/>
    <property type="evidence" value="ECO:0007669"/>
    <property type="project" value="InterPro"/>
</dbReference>
<dbReference type="EMBL" id="CP019480">
    <property type="protein sequence ID" value="UQC89010.1"/>
    <property type="molecule type" value="Genomic_DNA"/>
</dbReference>
<organism evidence="3 4">
    <name type="scientific">Colletotrichum lupini</name>
    <dbReference type="NCBI Taxonomy" id="145971"/>
    <lineage>
        <taxon>Eukaryota</taxon>
        <taxon>Fungi</taxon>
        <taxon>Dikarya</taxon>
        <taxon>Ascomycota</taxon>
        <taxon>Pezizomycotina</taxon>
        <taxon>Sordariomycetes</taxon>
        <taxon>Hypocreomycetidae</taxon>
        <taxon>Glomerellales</taxon>
        <taxon>Glomerellaceae</taxon>
        <taxon>Colletotrichum</taxon>
        <taxon>Colletotrichum acutatum species complex</taxon>
    </lineage>
</organism>
<dbReference type="Pfam" id="PF00082">
    <property type="entry name" value="Peptidase_S8"/>
    <property type="match status" value="1"/>
</dbReference>
<dbReference type="Gene3D" id="3.40.50.200">
    <property type="entry name" value="Peptidase S8/S53 domain"/>
    <property type="match status" value="1"/>
</dbReference>
<dbReference type="InterPro" id="IPR000209">
    <property type="entry name" value="Peptidase_S8/S53_dom"/>
</dbReference>
<accession>A0A9Q8T4R5</accession>
<gene>
    <name evidence="3" type="ORF">CLUP02_14537</name>
</gene>
<feature type="compositionally biased region" description="Basic and acidic residues" evidence="1">
    <location>
        <begin position="1"/>
        <end position="10"/>
    </location>
</feature>
<reference evidence="3" key="1">
    <citation type="journal article" date="2021" name="Mol. Plant Microbe Interact.">
        <title>Complete Genome Sequence of the Plant-Pathogenic Fungus Colletotrichum lupini.</title>
        <authorList>
            <person name="Baroncelli R."/>
            <person name="Pensec F."/>
            <person name="Da Lio D."/>
            <person name="Boufleur T."/>
            <person name="Vicente I."/>
            <person name="Sarrocco S."/>
            <person name="Picot A."/>
            <person name="Baraldi E."/>
            <person name="Sukno S."/>
            <person name="Thon M."/>
            <person name="Le Floch G."/>
        </authorList>
    </citation>
    <scope>NUCLEOTIDE SEQUENCE</scope>
    <source>
        <strain evidence="3">IMI 504893</strain>
    </source>
</reference>
<dbReference type="Proteomes" id="UP000830671">
    <property type="component" value="Chromosome 8"/>
</dbReference>
<protein>
    <recommendedName>
        <fullName evidence="2">Peptidase S8/S53 domain-containing protein</fullName>
    </recommendedName>
</protein>
<sequence>MATSADHENADTSGQAGEEVAPQMSVSGGLWNGIIGKPFHESLTLSALISSKSGTPQGTTLESATNDDWEHIRGAVWNDDPDCQLFSDTHDSNHSYTLGFDWALKFKSAEKEWNPNNLGFTRMKNVTGRSHYGDLQFLHCMASDRDEEPEVTKANIMTWMEVMYKLATGEDDEITPSTVVSQSPLGVLFPDDSLPPNWLSLAYLLSKDSKFKGLDIGRRALGSMFHVIQDSYAIGHAKRELLNEKDKVSDDPLKFKDGTIDRWGPIQIFHTYYGQDSASHKHYDHFFDRIPDPEHLDNLEQWNNLIGCRDAVDRCKVLVEKKLEGKKWEGDDGVRQFLDTEVFALSGQESLPVPCIHSLWGLLPFTVRRNNHRLALVKILPLFFGLGLLPLVLQIPGCHLRSRPNPGIQLLFRSQCVLSPLSWHWQPHILPLANSHRISAYKGECDPQSHLMLVAQLRQGLFLSIPFTYNCRLPSQGYFTPLRHPLSTCLRNDFPFHTKMATIQINGNTANLANLPDSVPKDAESTNFILIQGHSDLTPGQKQKLEDSKVKILEYVSRNTYLCRYEPKDLSAIRAMAAVKSVIPYLPDLKTTVTLKELIERDNKKTRYEVDCILHKSPNVNANNLATSIAQKARVDLQDLQISPSIIRVTVHQDDLSEIAKLDSISRIEEVRPVGVLNNEARAILNVDLLTLSSSYEGANQRICVADTGFDLGRSNSEPGVEVHPALCGRVQHLDSVWPNDPKDRNFTFEKFMDEEGHGTHVCASICGSGIYTIKEPENGTVTIKVRGTAPAATLIVQSLMLYKPAGRYWKMETPLDLAAQLFKKPYDLGFRIHNNS</sequence>